<name>A0A225WHD8_9STRA</name>
<keyword evidence="4" id="KW-1185">Reference proteome</keyword>
<evidence type="ECO:0000313" key="3">
    <source>
        <dbReference type="EMBL" id="OWZ17153.1"/>
    </source>
</evidence>
<dbReference type="Proteomes" id="UP000198211">
    <property type="component" value="Unassembled WGS sequence"/>
</dbReference>
<feature type="compositionally biased region" description="Low complexity" evidence="2">
    <location>
        <begin position="301"/>
        <end position="316"/>
    </location>
</feature>
<dbReference type="EMBL" id="NBNE01000803">
    <property type="protein sequence ID" value="OWZ17153.1"/>
    <property type="molecule type" value="Genomic_DNA"/>
</dbReference>
<dbReference type="OrthoDB" id="10608022at2759"/>
<feature type="region of interest" description="Disordered" evidence="2">
    <location>
        <begin position="461"/>
        <end position="502"/>
    </location>
</feature>
<proteinExistence type="predicted"/>
<feature type="compositionally biased region" description="Basic residues" evidence="2">
    <location>
        <begin position="470"/>
        <end position="488"/>
    </location>
</feature>
<feature type="compositionally biased region" description="Basic and acidic residues" evidence="2">
    <location>
        <begin position="251"/>
        <end position="265"/>
    </location>
</feature>
<protein>
    <submittedName>
        <fullName evidence="3">Uncharacterized protein</fullName>
    </submittedName>
</protein>
<feature type="compositionally biased region" description="Basic and acidic residues" evidence="2">
    <location>
        <begin position="430"/>
        <end position="445"/>
    </location>
</feature>
<comment type="caution">
    <text evidence="3">The sequence shown here is derived from an EMBL/GenBank/DDBJ whole genome shotgun (WGS) entry which is preliminary data.</text>
</comment>
<feature type="compositionally biased region" description="Low complexity" evidence="2">
    <location>
        <begin position="401"/>
        <end position="413"/>
    </location>
</feature>
<reference evidence="4" key="1">
    <citation type="submission" date="2017-03" db="EMBL/GenBank/DDBJ databases">
        <title>Phytopthora megakarya and P. palmivora, two closely related causual agents of cacao black pod achieved similar genome size and gene model numbers by different mechanisms.</title>
        <authorList>
            <person name="Ali S."/>
            <person name="Shao J."/>
            <person name="Larry D.J."/>
            <person name="Kronmiller B."/>
            <person name="Shen D."/>
            <person name="Strem M.D."/>
            <person name="Melnick R.L."/>
            <person name="Guiltinan M.J."/>
            <person name="Tyler B.M."/>
            <person name="Meinhardt L.W."/>
            <person name="Bailey B.A."/>
        </authorList>
    </citation>
    <scope>NUCLEOTIDE SEQUENCE [LARGE SCALE GENOMIC DNA]</scope>
    <source>
        <strain evidence="4">zdho120</strain>
    </source>
</reference>
<feature type="compositionally biased region" description="Low complexity" evidence="2">
    <location>
        <begin position="267"/>
        <end position="276"/>
    </location>
</feature>
<keyword evidence="1" id="KW-0175">Coiled coil</keyword>
<evidence type="ECO:0000313" key="4">
    <source>
        <dbReference type="Proteomes" id="UP000198211"/>
    </source>
</evidence>
<organism evidence="3 4">
    <name type="scientific">Phytophthora megakarya</name>
    <dbReference type="NCBI Taxonomy" id="4795"/>
    <lineage>
        <taxon>Eukaryota</taxon>
        <taxon>Sar</taxon>
        <taxon>Stramenopiles</taxon>
        <taxon>Oomycota</taxon>
        <taxon>Peronosporomycetes</taxon>
        <taxon>Peronosporales</taxon>
        <taxon>Peronosporaceae</taxon>
        <taxon>Phytophthora</taxon>
    </lineage>
</organism>
<sequence length="789" mass="88417">MDGRLVEMLRFYASHHWGPNVRGRTTFKRRPDAEIKLVKSCEASLNAQISGMNAVIKRHQEMYDRLENRMQLTHRSNAILTKEVNYGRSEYLEITVTLKLCERNRDLVRRVKRLEKATRLSVRDFGLKTCFEFDKIDWETLAPASQTRRALQAVYKHGRDRESLADDIARAKCFHNLKFSSEHPAVFGGSFCAIAVFFTVALHHADWASSRRHYRRTHFKFCAVFGYTCWPGKGKAKRQRTGSDDETVDFAGRDSGEDAPEESRECSATSSSTPTSQPLPKKQKASPPTTHPAPAKKSRPSPKSSSSKPSTPTAARGKTVSASKKIDAAAESMSSRRLTPKRKAAMSSEFRSSFRLAGGSRSDIKSLTSESPAGQSVNPPSSDSNKTRPKKTGTNAKPGYSSSDESVVSVSSESESESSLDLDSSASEGSEAHVDEDGELSKLRPESQCLEVQLQAKHLSTTKAAFKSSPKGKKKASPKSAGKKKLSAKTRNVTASKKKFKSAPRLLDPPRRRKLVNLAQRASTLLTPYVAPEFTSLNAQKYWVKLEQSFLFSPLPSDAEIKCTTVGIEKFCKFMAPDHPWQKTMDKWPEHACLFDAIDLQLDSHISQRADYLERLCKHWDSPEAVKRFFSRMTARLETNKDPEEHRKFKLALDRLKKVWFTYNKERVDRAGNLRTFLPGRMWPWFVGLDASLPIETLLDPTLSFYTIENLMWVPGSADWCVEAALPEDIDSSWDRAFRGADEDEEMEEDEVGEDDADSVAIMDLNQDSTGDTSTVPQDAAAEATLILL</sequence>
<accession>A0A225WHD8</accession>
<evidence type="ECO:0000256" key="2">
    <source>
        <dbReference type="SAM" id="MobiDB-lite"/>
    </source>
</evidence>
<feature type="region of interest" description="Disordered" evidence="2">
    <location>
        <begin position="233"/>
        <end position="447"/>
    </location>
</feature>
<evidence type="ECO:0000256" key="1">
    <source>
        <dbReference type="SAM" id="Coils"/>
    </source>
</evidence>
<dbReference type="AlphaFoldDB" id="A0A225WHD8"/>
<feature type="coiled-coil region" evidence="1">
    <location>
        <begin position="49"/>
        <end position="76"/>
    </location>
</feature>
<feature type="compositionally biased region" description="Polar residues" evidence="2">
    <location>
        <begin position="365"/>
        <end position="384"/>
    </location>
</feature>
<gene>
    <name evidence="3" type="ORF">PHMEG_0008946</name>
</gene>